<comment type="caution">
    <text evidence="2">The sequence shown here is derived from an EMBL/GenBank/DDBJ whole genome shotgun (WGS) entry which is preliminary data.</text>
</comment>
<organism evidence="2 3">
    <name type="scientific">Marine Group III euryarchaeote CG-Bathy1</name>
    <dbReference type="NCBI Taxonomy" id="1889001"/>
    <lineage>
        <taxon>Archaea</taxon>
        <taxon>Methanobacteriati</taxon>
        <taxon>Thermoplasmatota</taxon>
        <taxon>Thermoplasmata</taxon>
        <taxon>Candidatus Thermoprofundales</taxon>
    </lineage>
</organism>
<dbReference type="EMBL" id="MIYU01000017">
    <property type="protein sequence ID" value="OIR15171.1"/>
    <property type="molecule type" value="Genomic_DNA"/>
</dbReference>
<proteinExistence type="predicted"/>
<evidence type="ECO:0000256" key="1">
    <source>
        <dbReference type="SAM" id="MobiDB-lite"/>
    </source>
</evidence>
<sequence length="113" mass="13344">MPGSTDVDKALELLMGDFIRKKPYMMMSSNPDEGDTVIRRFRTITDARRYAKMNGIEDYTLWSELKLKRKTIREKETSSEKELDEEIEEDDDLDEELDDDLDEEDEELDDELV</sequence>
<evidence type="ECO:0000313" key="3">
    <source>
        <dbReference type="Proteomes" id="UP000183815"/>
    </source>
</evidence>
<reference evidence="2 3" key="1">
    <citation type="submission" date="2016-08" db="EMBL/GenBank/DDBJ databases">
        <title>New Insights into Marine Group III Euryarchaeota, from dark to light.</title>
        <authorList>
            <person name="Haro-Moreno J.M."/>
            <person name="Rodriguez-Valera F."/>
            <person name="Lopez-Garcia P."/>
            <person name="Moreira D."/>
            <person name="Martin-Cuadrado A.B."/>
        </authorList>
    </citation>
    <scope>NUCLEOTIDE SEQUENCE [LARGE SCALE GENOMIC DNA]</scope>
    <source>
        <strain evidence="2">CG-Bathy1</strain>
    </source>
</reference>
<protein>
    <submittedName>
        <fullName evidence="2">Uncharacterized protein</fullName>
    </submittedName>
</protein>
<gene>
    <name evidence="2" type="ORF">BEU04_02265</name>
</gene>
<name>A0A1J5T4W6_9ARCH</name>
<feature type="compositionally biased region" description="Acidic residues" evidence="1">
    <location>
        <begin position="82"/>
        <end position="113"/>
    </location>
</feature>
<feature type="region of interest" description="Disordered" evidence="1">
    <location>
        <begin position="73"/>
        <end position="113"/>
    </location>
</feature>
<dbReference type="AlphaFoldDB" id="A0A1J5T4W6"/>
<accession>A0A1J5T4W6</accession>
<dbReference type="Proteomes" id="UP000183815">
    <property type="component" value="Unassembled WGS sequence"/>
</dbReference>
<evidence type="ECO:0000313" key="2">
    <source>
        <dbReference type="EMBL" id="OIR15171.1"/>
    </source>
</evidence>